<organism evidence="2 3">
    <name type="scientific">Paenibacillus lutrae</name>
    <dbReference type="NCBI Taxonomy" id="2078573"/>
    <lineage>
        <taxon>Bacteria</taxon>
        <taxon>Bacillati</taxon>
        <taxon>Bacillota</taxon>
        <taxon>Bacilli</taxon>
        <taxon>Bacillales</taxon>
        <taxon>Paenibacillaceae</taxon>
        <taxon>Paenibacillus</taxon>
    </lineage>
</organism>
<dbReference type="RefSeq" id="WP_157331913.1">
    <property type="nucleotide sequence ID" value="NZ_RHLK01000001.1"/>
</dbReference>
<comment type="caution">
    <text evidence="2">The sequence shown here is derived from an EMBL/GenBank/DDBJ whole genome shotgun (WGS) entry which is preliminary data.</text>
</comment>
<dbReference type="AlphaFoldDB" id="A0A7X3FEC7"/>
<name>A0A7X3FEC7_9BACL</name>
<evidence type="ECO:0000313" key="2">
    <source>
        <dbReference type="EMBL" id="MVO98060.1"/>
    </source>
</evidence>
<sequence>MNSAGLSDRNVSQSLKIGARILREDQAEVILPGYSKMREQIGHFRSDAKSRRDAEESNDNPILIHYKQDFRTNYDNVVSLLGERGSGKSSVLLTLKYHHTKDFADTDLIFPLIAPDQMSKASDTLGWLLSFLQEEMTTIDALLQADREKNDRWSQDTFCNKETKSELQKNYLDLQKAYLLRQDTYAAIVRRRDEGVYEHIQDSQKIVNCDRGLMEKFHTFVDLLLETKSRLLRKHGNHQEPMILIFFDDVDISSGRCMEVLETVRTFLSHPNVIVFVSGAYSVFLEAVTIHMLHDEKVDARSYDRDFAPQVGEAERSALERRQERSREYLKKVFPPAFRYEMKNHLSEQEKANFAYYFDDKQEEEAPTFLDLLSGIRGSTGMALGERFAGAGTTAAEGIEGKGVRRNQIPVTYFRVFDHNPRGLISPYYFLYQRKDKEWTGTDVTRFLEVILHANSQLMDHQKRIKDIIRIEFDAEGKLLDKERTFIDYSLLQGDRILVLTKEESVFRRMARQDLTLLLLADLLEKMLGLFDPRFAIADHVKAKQLAKLLNRIYGSKLFPQISQVRELLSIHEKLTPLLSIVSRQMFDVTSDTHFLERKYIEKVSEDKGLHAFLKQSYGEDNSWLDEMISYMGQIGRTDQEIYHSIVDRIHLNTAFWDNEIYSEIMPDQELIFRMNLEQIDGMMTRISQQPIDPDKTRTTIISGMDILSLFEQETQLEQEIHQVREEITNLSGKIQILNQSRWLRNSDNSASDKKNSLLSKIEKRIKKNEQMLNKFKNIQDTQQLLYTYFNEEVIGIDSFDIEMAISSNKDSNEDLAENFLDHVDGMHITYFNPIVVLKEFLNIYQIKQFIKQESTDFIALIFNDPEENDHLSEAEQTSISNYFELTHELELLKKLLPPAFTTNVNEVRDINLEISAAQYKLEKLEDQKSDVFADMQQYSKSLIESDNVPLNKALHDWYQTRTYKNRKKVLSEFASIYLNNENYQFFLSYKNLFDGNNAIESLSAQDTVRIWLGIAQNVEFLLTQRTQFYRSFHAQKEFWAEVLAEMDQESGELIPSVSLYVKALYEIEMLRIKADEEAGGSIAYFREEKRQLIEMASKNHSTFDLYLKQKLVRS</sequence>
<protein>
    <recommendedName>
        <fullName evidence="4">KAP NTPase domain-containing protein</fullName>
    </recommendedName>
</protein>
<reference evidence="2 3" key="1">
    <citation type="journal article" date="2019" name="Microorganisms">
        <title>Paenibacillus lutrae sp. nov., A Chitinolytic Species Isolated from A River Otter in Castril Natural Park, Granada, Spain.</title>
        <authorList>
            <person name="Rodriguez M."/>
            <person name="Reina J.C."/>
            <person name="Bejar V."/>
            <person name="Llamas I."/>
        </authorList>
    </citation>
    <scope>NUCLEOTIDE SEQUENCE [LARGE SCALE GENOMIC DNA]</scope>
    <source>
        <strain evidence="2 3">N10</strain>
    </source>
</reference>
<keyword evidence="1" id="KW-0175">Coiled coil</keyword>
<feature type="coiled-coil region" evidence="1">
    <location>
        <begin position="908"/>
        <end position="942"/>
    </location>
</feature>
<accession>A0A7X3FEC7</accession>
<keyword evidence="3" id="KW-1185">Reference proteome</keyword>
<gene>
    <name evidence="2" type="ORF">EDM21_00630</name>
</gene>
<evidence type="ECO:0000256" key="1">
    <source>
        <dbReference type="SAM" id="Coils"/>
    </source>
</evidence>
<dbReference type="EMBL" id="RHLK01000001">
    <property type="protein sequence ID" value="MVO98060.1"/>
    <property type="molecule type" value="Genomic_DNA"/>
</dbReference>
<proteinExistence type="predicted"/>
<evidence type="ECO:0000313" key="3">
    <source>
        <dbReference type="Proteomes" id="UP000490800"/>
    </source>
</evidence>
<feature type="coiled-coil region" evidence="1">
    <location>
        <begin position="707"/>
        <end position="779"/>
    </location>
</feature>
<evidence type="ECO:0008006" key="4">
    <source>
        <dbReference type="Google" id="ProtNLM"/>
    </source>
</evidence>
<dbReference type="Proteomes" id="UP000490800">
    <property type="component" value="Unassembled WGS sequence"/>
</dbReference>
<dbReference type="OrthoDB" id="2016777at2"/>